<proteinExistence type="predicted"/>
<organism evidence="1">
    <name type="scientific">Candidatus Shikimatogenerans sp. Tduv</name>
    <dbReference type="NCBI Taxonomy" id="3158567"/>
    <lineage>
        <taxon>Bacteria</taxon>
        <taxon>Pseudomonadati</taxon>
        <taxon>Bacteroidota</taxon>
        <taxon>Flavobacteriia</taxon>
        <taxon>Flavobacteriales</taxon>
        <taxon>Candidatus Shikimatogenerans</taxon>
    </lineage>
</organism>
<dbReference type="AlphaFoldDB" id="A0AAU7QQZ9"/>
<reference evidence="1" key="1">
    <citation type="submission" date="2024-06" db="EMBL/GenBank/DDBJ databases">
        <title>Diversity, functionality, and evolutionary history of bacterial symbionts in false click beetles (Coleoptera, Throscidae).</title>
        <authorList>
            <person name="Wierz J.C."/>
            <person name="Malm H."/>
            <person name="Kaltenpoth M."/>
            <person name="Engl T."/>
        </authorList>
    </citation>
    <scope>NUCLEOTIDE SEQUENCE</scope>
    <source>
        <strain evidence="1">Tduv</strain>
    </source>
</reference>
<accession>A0AAU7QQZ9</accession>
<protein>
    <submittedName>
        <fullName evidence="1">Uncharacterized protein</fullName>
    </submittedName>
</protein>
<dbReference type="EMBL" id="CP157894">
    <property type="protein sequence ID" value="XBT18348.1"/>
    <property type="molecule type" value="Genomic_DNA"/>
</dbReference>
<sequence>MLYIKFKKKYKKFLKKRYFYNIYYKNFLFNIYISESKKLNINFFFIKKIKNAIIRNNIKSKIRHLIQEYLNFFKLIKKNIFIIYKSYNNFNYIIGKKYILFFLRKII</sequence>
<gene>
    <name evidence="1" type="ORF">ABNO50_00795</name>
</gene>
<name>A0AAU7QQZ9_9FLAO</name>
<evidence type="ECO:0000313" key="1">
    <source>
        <dbReference type="EMBL" id="XBT18348.1"/>
    </source>
</evidence>